<feature type="binding site" evidence="21">
    <location>
        <position position="797"/>
    </location>
    <ligand>
        <name>Mg(2+)</name>
        <dbReference type="ChEBI" id="CHEBI:18420"/>
    </ligand>
</feature>
<dbReference type="FunFam" id="1.10.510.10:FF:000123">
    <property type="entry name" value="Tyrosine-protein kinase receptor Tie-1"/>
    <property type="match status" value="1"/>
</dbReference>
<keyword evidence="13" id="KW-0829">Tyrosine-protein kinase</keyword>
<dbReference type="InterPro" id="IPR011009">
    <property type="entry name" value="Kinase-like_dom_sf"/>
</dbReference>
<dbReference type="PROSITE" id="PS01186">
    <property type="entry name" value="EGF_2"/>
    <property type="match status" value="1"/>
</dbReference>
<evidence type="ECO:0000256" key="13">
    <source>
        <dbReference type="ARBA" id="ARBA00023137"/>
    </source>
</evidence>
<dbReference type="InParanoid" id="H2YM11"/>
<feature type="binding site" evidence="24">
    <location>
        <position position="689"/>
    </location>
    <ligand>
        <name>ATP</name>
        <dbReference type="ChEBI" id="CHEBI:30616"/>
    </ligand>
</feature>
<evidence type="ECO:0000256" key="4">
    <source>
        <dbReference type="ARBA" id="ARBA00022553"/>
    </source>
</evidence>
<evidence type="ECO:0000256" key="6">
    <source>
        <dbReference type="ARBA" id="ARBA00022692"/>
    </source>
</evidence>
<dbReference type="SUPFAM" id="SSF48726">
    <property type="entry name" value="Immunoglobulin"/>
    <property type="match status" value="1"/>
</dbReference>
<reference evidence="29" key="2">
    <citation type="submission" date="2025-08" db="UniProtKB">
        <authorList>
            <consortium name="Ensembl"/>
        </authorList>
    </citation>
    <scope>IDENTIFICATION</scope>
</reference>
<keyword evidence="3" id="KW-1003">Cell membrane</keyword>
<feature type="disulfide bond" evidence="23">
    <location>
        <begin position="58"/>
        <end position="67"/>
    </location>
</feature>
<evidence type="ECO:0000256" key="17">
    <source>
        <dbReference type="ARBA" id="ARBA00023319"/>
    </source>
</evidence>
<dbReference type="InterPro" id="IPR013783">
    <property type="entry name" value="Ig-like_fold"/>
</dbReference>
<dbReference type="STRING" id="51511.ENSCSAVP00000006363"/>
<dbReference type="InterPro" id="IPR008266">
    <property type="entry name" value="Tyr_kinase_AS"/>
</dbReference>
<accession>H2YM11</accession>
<dbReference type="Pfam" id="PF00041">
    <property type="entry name" value="fn3"/>
    <property type="match status" value="1"/>
</dbReference>
<dbReference type="eggNOG" id="KOG0200">
    <property type="taxonomic scope" value="Eukaryota"/>
</dbReference>
<keyword evidence="5" id="KW-0808">Transferase</keyword>
<evidence type="ECO:0000256" key="15">
    <source>
        <dbReference type="ARBA" id="ARBA00023170"/>
    </source>
</evidence>
<dbReference type="SUPFAM" id="SSF57184">
    <property type="entry name" value="Growth factor receptor domain"/>
    <property type="match status" value="1"/>
</dbReference>
<dbReference type="InterPro" id="IPR001245">
    <property type="entry name" value="Ser-Thr/Tyr_kinase_cat_dom"/>
</dbReference>
<keyword evidence="21" id="KW-0460">Magnesium</keyword>
<evidence type="ECO:0000259" key="28">
    <source>
        <dbReference type="PROSITE" id="PS50853"/>
    </source>
</evidence>
<evidence type="ECO:0000256" key="18">
    <source>
        <dbReference type="ARBA" id="ARBA00051243"/>
    </source>
</evidence>
<dbReference type="Gene3D" id="3.30.200.20">
    <property type="entry name" value="Phosphorylase Kinase, domain 1"/>
    <property type="match status" value="1"/>
</dbReference>
<keyword evidence="8 20" id="KW-0547">Nucleotide-binding</keyword>
<dbReference type="SMART" id="SM00219">
    <property type="entry name" value="TyrKc"/>
    <property type="match status" value="1"/>
</dbReference>
<evidence type="ECO:0000256" key="25">
    <source>
        <dbReference type="SAM" id="Phobius"/>
    </source>
</evidence>
<evidence type="ECO:0000256" key="24">
    <source>
        <dbReference type="PROSITE-ProRule" id="PRU10141"/>
    </source>
</evidence>
<keyword evidence="11 25" id="KW-1133">Transmembrane helix</keyword>
<evidence type="ECO:0000256" key="12">
    <source>
        <dbReference type="ARBA" id="ARBA00023136"/>
    </source>
</evidence>
<keyword evidence="17" id="KW-0393">Immunoglobulin domain</keyword>
<dbReference type="PROSITE" id="PS00109">
    <property type="entry name" value="PROTEIN_KINASE_TYR"/>
    <property type="match status" value="1"/>
</dbReference>
<dbReference type="InterPro" id="IPR009030">
    <property type="entry name" value="Growth_fac_rcpt_cys_sf"/>
</dbReference>
<dbReference type="GO" id="GO:0030154">
    <property type="term" value="P:cell differentiation"/>
    <property type="evidence" value="ECO:0007669"/>
    <property type="project" value="UniProtKB-ARBA"/>
</dbReference>
<dbReference type="EC" id="2.7.10.1" evidence="2"/>
<dbReference type="CDD" id="cd00055">
    <property type="entry name" value="EGF_Lam"/>
    <property type="match status" value="1"/>
</dbReference>
<keyword evidence="12 25" id="KW-0472">Membrane</keyword>
<dbReference type="InterPro" id="IPR003961">
    <property type="entry name" value="FN3_dom"/>
</dbReference>
<dbReference type="InterPro" id="IPR002049">
    <property type="entry name" value="LE_dom"/>
</dbReference>
<dbReference type="GO" id="GO:0043235">
    <property type="term" value="C:receptor complex"/>
    <property type="evidence" value="ECO:0007669"/>
    <property type="project" value="TreeGrafter"/>
</dbReference>
<dbReference type="GeneTree" id="ENSGT00940000158840"/>
<dbReference type="Gene3D" id="2.60.40.10">
    <property type="entry name" value="Immunoglobulins"/>
    <property type="match status" value="3"/>
</dbReference>
<dbReference type="PRINTS" id="PR00109">
    <property type="entry name" value="TYRKINASE"/>
</dbReference>
<feature type="site" description="Important for interaction with phosphotyrosine-binding proteins" evidence="22">
    <location>
        <position position="932"/>
    </location>
</feature>
<keyword evidence="14 23" id="KW-1015">Disulfide bond</keyword>
<comment type="subcellular location">
    <subcellularLocation>
        <location evidence="1">Cell membrane</location>
        <topology evidence="1">Single-pass type I membrane protein</topology>
    </subcellularLocation>
</comment>
<dbReference type="CDD" id="cd00063">
    <property type="entry name" value="FN3"/>
    <property type="match status" value="1"/>
</dbReference>
<feature type="domain" description="EGF-like" evidence="27">
    <location>
        <begin position="37"/>
        <end position="68"/>
    </location>
</feature>
<keyword evidence="4" id="KW-0597">Phosphoprotein</keyword>
<dbReference type="GO" id="GO:0005524">
    <property type="term" value="F:ATP binding"/>
    <property type="evidence" value="ECO:0007669"/>
    <property type="project" value="UniProtKB-UniRule"/>
</dbReference>
<dbReference type="GO" id="GO:0046872">
    <property type="term" value="F:metal ion binding"/>
    <property type="evidence" value="ECO:0007669"/>
    <property type="project" value="UniProtKB-KW"/>
</dbReference>
<feature type="binding site" evidence="20">
    <location>
        <position position="796"/>
    </location>
    <ligand>
        <name>ATP</name>
        <dbReference type="ChEBI" id="CHEBI:30616"/>
    </ligand>
</feature>
<dbReference type="Proteomes" id="UP000007875">
    <property type="component" value="Unassembled WGS sequence"/>
</dbReference>
<dbReference type="GO" id="GO:0007169">
    <property type="term" value="P:cell surface receptor protein tyrosine kinase signaling pathway"/>
    <property type="evidence" value="ECO:0007669"/>
    <property type="project" value="TreeGrafter"/>
</dbReference>
<evidence type="ECO:0000256" key="8">
    <source>
        <dbReference type="ARBA" id="ARBA00022741"/>
    </source>
</evidence>
<dbReference type="PANTHER" id="PTHR24416">
    <property type="entry name" value="TYROSINE-PROTEIN KINASE RECEPTOR"/>
    <property type="match status" value="1"/>
</dbReference>
<dbReference type="InterPro" id="IPR000742">
    <property type="entry name" value="EGF"/>
</dbReference>
<dbReference type="PROSITE" id="PS50011">
    <property type="entry name" value="PROTEIN_KINASE_DOM"/>
    <property type="match status" value="1"/>
</dbReference>
<comment type="caution">
    <text evidence="23">Lacks conserved residue(s) required for the propagation of feature annotation.</text>
</comment>
<sequence>DAGVYIAHYARERYIYSAATRLIVRDCPMNKWSLNCSRPCIVCNHGGVCSASTGECVCPMGFIGRHCEQACPSNLLGPSCLLRCDDITNDVTCRGVQMCQTTGCRCATGWKGPNCDEACLPNTYGPDCHLRCLCHNNGTCDAQRGCICTPGWFGPSCKSRLLRHATVMMSQYELFQVNQNQEVTVECSVSGIPLPGQGEIVLIVKNEEEIYPVLNSMTSSETTSSFAILVTSFYPGPFRCKATTSAGSTSKEFNFTISELPTPRLPPFLISRSATRLVIGLNSRNYSGDGPIRKSEVWFKSAEERFYRIFERQPTSNDTMVIYPLQPATQYNIRVVLFREGGDSGEGVPGPVADVTTDCDCNTVPLKPPLIVNVEKSSPQSVIVTWLPPPPSPYVTEVTSFTVIYTDDIRQNDEHWKAKVVPGDAKSLLIEGLKADTVYFFKMAAKTENMGRFSARSTTRTAGLGLPPPPYGARVTNVTSSGALIKWAIRGGYRITMVKLVYYHDGGIPVRLILESEEDGMVMLKMLSSLEQNTLYHLELVASNYVGDNKYSLPGDSNPYPLFKNTKEFKILMAVLGGIVAIIATVFIIVYCRWAKKRRNPESPLVEMDRITATTRASTLGSTSQDVNNNVKCTIDYYGLITSQIFPESLVIPWENISFEDIPLGVGNFGQVVKAVVRKDGELIQTAVKMLKDGCTLEDKHDFHAELDTMVGIGYHRHVVTLVGTCEHDNVMYLCTEFAPLGSLLQFLRKSRRLENSEKTYTSLSQSQLLKFAHDITLGMTYLSEKQIIHRDLAARNILLGDGYVCKIADFGLSRGEGVYVKKTVSRLPIRWMAIESLNYNVYTTKSDVWSFGILLWEIVSLGGTPYCGMSCTELFEKLPTGYRMEKPLNCDGEVFGIMCQCWKNRPYDRPTFAQLSIALERMCDARSSRNYVNTAIFEDFKFANIDVNEEEA</sequence>
<evidence type="ECO:0000256" key="21">
    <source>
        <dbReference type="PIRSR" id="PIRSR000615-3"/>
    </source>
</evidence>
<organism evidence="29 30">
    <name type="scientific">Ciona savignyi</name>
    <name type="common">Pacific transparent sea squirt</name>
    <dbReference type="NCBI Taxonomy" id="51511"/>
    <lineage>
        <taxon>Eukaryota</taxon>
        <taxon>Metazoa</taxon>
        <taxon>Chordata</taxon>
        <taxon>Tunicata</taxon>
        <taxon>Ascidiacea</taxon>
        <taxon>Phlebobranchia</taxon>
        <taxon>Cionidae</taxon>
        <taxon>Ciona</taxon>
    </lineage>
</organism>
<reference evidence="29" key="3">
    <citation type="submission" date="2025-09" db="UniProtKB">
        <authorList>
            <consortium name="Ensembl"/>
        </authorList>
    </citation>
    <scope>IDENTIFICATION</scope>
</reference>
<dbReference type="PROSITE" id="PS50853">
    <property type="entry name" value="FN3"/>
    <property type="match status" value="2"/>
</dbReference>
<dbReference type="Ensembl" id="ENSCSAVT00000006443.1">
    <property type="protein sequence ID" value="ENSCSAVP00000006363.1"/>
    <property type="gene ID" value="ENSCSAVG00000003807.1"/>
</dbReference>
<dbReference type="SMART" id="SM00060">
    <property type="entry name" value="FN3"/>
    <property type="match status" value="3"/>
</dbReference>
<dbReference type="SMART" id="SM00181">
    <property type="entry name" value="EGF"/>
    <property type="match status" value="3"/>
</dbReference>
<dbReference type="InterPro" id="IPR036116">
    <property type="entry name" value="FN3_sf"/>
</dbReference>
<dbReference type="Pfam" id="PF07714">
    <property type="entry name" value="PK_Tyr_Ser-Thr"/>
    <property type="match status" value="1"/>
</dbReference>
<keyword evidence="10 20" id="KW-0067">ATP-binding</keyword>
<dbReference type="InterPro" id="IPR050122">
    <property type="entry name" value="RTK"/>
</dbReference>
<keyword evidence="21" id="KW-0479">Metal-binding</keyword>
<evidence type="ECO:0000256" key="2">
    <source>
        <dbReference type="ARBA" id="ARBA00011902"/>
    </source>
</evidence>
<evidence type="ECO:0000313" key="29">
    <source>
        <dbReference type="Ensembl" id="ENSCSAVP00000006363.1"/>
    </source>
</evidence>
<name>H2YM11_CIOSA</name>
<evidence type="ECO:0000259" key="26">
    <source>
        <dbReference type="PROSITE" id="PS50011"/>
    </source>
</evidence>
<dbReference type="InterPro" id="IPR000719">
    <property type="entry name" value="Prot_kinase_dom"/>
</dbReference>
<evidence type="ECO:0000256" key="9">
    <source>
        <dbReference type="ARBA" id="ARBA00022777"/>
    </source>
</evidence>
<feature type="binding site" evidence="21">
    <location>
        <position position="810"/>
    </location>
    <ligand>
        <name>Mg(2+)</name>
        <dbReference type="ChEBI" id="CHEBI:18420"/>
    </ligand>
</feature>
<dbReference type="PANTHER" id="PTHR24416:SF613">
    <property type="entry name" value="RECEPTOR PROTEIN-TYROSINE KINASE"/>
    <property type="match status" value="1"/>
</dbReference>
<feature type="domain" description="Fibronectin type-III" evidence="28">
    <location>
        <begin position="368"/>
        <end position="469"/>
    </location>
</feature>
<keyword evidence="7" id="KW-0677">Repeat</keyword>
<dbReference type="PROSITE" id="PS00022">
    <property type="entry name" value="EGF_1"/>
    <property type="match status" value="2"/>
</dbReference>
<dbReference type="FunFam" id="2.170.300.10:FF:000003">
    <property type="entry name" value="tyrosine-protein kinase receptor Tie-1 isoform X1"/>
    <property type="match status" value="1"/>
</dbReference>
<dbReference type="InterPro" id="IPR020635">
    <property type="entry name" value="Tyr_kinase_cat_dom"/>
</dbReference>
<dbReference type="Gene3D" id="1.10.510.10">
    <property type="entry name" value="Transferase(Phosphotransferase) domain 1"/>
    <property type="match status" value="1"/>
</dbReference>
<keyword evidence="15" id="KW-0675">Receptor</keyword>
<dbReference type="GO" id="GO:0005886">
    <property type="term" value="C:plasma membrane"/>
    <property type="evidence" value="ECO:0007669"/>
    <property type="project" value="UniProtKB-SubCell"/>
</dbReference>
<dbReference type="SUPFAM" id="SSF56112">
    <property type="entry name" value="Protein kinase-like (PK-like)"/>
    <property type="match status" value="1"/>
</dbReference>
<feature type="transmembrane region" description="Helical" evidence="25">
    <location>
        <begin position="571"/>
        <end position="592"/>
    </location>
</feature>
<evidence type="ECO:0000256" key="23">
    <source>
        <dbReference type="PROSITE-ProRule" id="PRU00076"/>
    </source>
</evidence>
<reference evidence="30" key="1">
    <citation type="submission" date="2003-08" db="EMBL/GenBank/DDBJ databases">
        <authorList>
            <person name="Birren B."/>
            <person name="Nusbaum C."/>
            <person name="Abebe A."/>
            <person name="Abouelleil A."/>
            <person name="Adekoya E."/>
            <person name="Ait-zahra M."/>
            <person name="Allen N."/>
            <person name="Allen T."/>
            <person name="An P."/>
            <person name="Anderson M."/>
            <person name="Anderson S."/>
            <person name="Arachchi H."/>
            <person name="Armbruster J."/>
            <person name="Bachantsang P."/>
            <person name="Baldwin J."/>
            <person name="Barry A."/>
            <person name="Bayul T."/>
            <person name="Blitshsteyn B."/>
            <person name="Bloom T."/>
            <person name="Blye J."/>
            <person name="Boguslavskiy L."/>
            <person name="Borowsky M."/>
            <person name="Boukhgalter B."/>
            <person name="Brunache A."/>
            <person name="Butler J."/>
            <person name="Calixte N."/>
            <person name="Calvo S."/>
            <person name="Camarata J."/>
            <person name="Campo K."/>
            <person name="Chang J."/>
            <person name="Cheshatsang Y."/>
            <person name="Citroen M."/>
            <person name="Collymore A."/>
            <person name="Considine T."/>
            <person name="Cook A."/>
            <person name="Cooke P."/>
            <person name="Corum B."/>
            <person name="Cuomo C."/>
            <person name="David R."/>
            <person name="Dawoe T."/>
            <person name="Degray S."/>
            <person name="Dodge S."/>
            <person name="Dooley K."/>
            <person name="Dorje P."/>
            <person name="Dorjee K."/>
            <person name="Dorris L."/>
            <person name="Duffey N."/>
            <person name="Dupes A."/>
            <person name="Elkins T."/>
            <person name="Engels R."/>
            <person name="Erickson J."/>
            <person name="Farina A."/>
            <person name="Faro S."/>
            <person name="Ferreira P."/>
            <person name="Fischer H."/>
            <person name="Fitzgerald M."/>
            <person name="Foley K."/>
            <person name="Gage D."/>
            <person name="Galagan J."/>
            <person name="Gearin G."/>
            <person name="Gnerre S."/>
            <person name="Gnirke A."/>
            <person name="Goyette A."/>
            <person name="Graham J."/>
            <person name="Grandbois E."/>
            <person name="Gyaltsen K."/>
            <person name="Hafez N."/>
            <person name="Hagopian D."/>
            <person name="Hagos B."/>
            <person name="Hall J."/>
            <person name="Hatcher B."/>
            <person name="Heller A."/>
            <person name="Higgins H."/>
            <person name="Honan T."/>
            <person name="Horn A."/>
            <person name="Houde N."/>
            <person name="Hughes L."/>
            <person name="Hulme W."/>
            <person name="Husby E."/>
            <person name="Iliev I."/>
            <person name="Jaffe D."/>
            <person name="Jones C."/>
            <person name="Kamal M."/>
            <person name="Kamat A."/>
            <person name="Kamvysselis M."/>
            <person name="Karlsson E."/>
            <person name="Kells C."/>
            <person name="Kieu A."/>
            <person name="Kisner P."/>
            <person name="Kodira C."/>
            <person name="Kulbokas E."/>
            <person name="Labutti K."/>
            <person name="Lama D."/>
            <person name="Landers T."/>
            <person name="Leger J."/>
            <person name="Levine S."/>
            <person name="Lewis D."/>
            <person name="Lewis T."/>
            <person name="Lindblad-toh K."/>
            <person name="Liu X."/>
            <person name="Lokyitsang T."/>
            <person name="Lokyitsang Y."/>
            <person name="Lucien O."/>
            <person name="Lui A."/>
            <person name="Ma L.J."/>
            <person name="Mabbitt R."/>
            <person name="Macdonald J."/>
            <person name="Maclean C."/>
            <person name="Major J."/>
            <person name="Manning J."/>
            <person name="Marabella R."/>
            <person name="Maru K."/>
            <person name="Matthews C."/>
            <person name="Mauceli E."/>
            <person name="Mccarthy M."/>
            <person name="Mcdonough S."/>
            <person name="Mcghee T."/>
            <person name="Meldrim J."/>
            <person name="Meneus L."/>
            <person name="Mesirov J."/>
            <person name="Mihalev A."/>
            <person name="Mihova T."/>
            <person name="Mikkelsen T."/>
            <person name="Mlenga V."/>
            <person name="Moru K."/>
            <person name="Mozes J."/>
            <person name="Mulrain L."/>
            <person name="Munson G."/>
            <person name="Naylor J."/>
            <person name="Newes C."/>
            <person name="Nguyen C."/>
            <person name="Nguyen N."/>
            <person name="Nguyen T."/>
            <person name="Nicol R."/>
            <person name="Nielsen C."/>
            <person name="Nizzari M."/>
            <person name="Norbu C."/>
            <person name="Norbu N."/>
            <person name="O'donnell P."/>
            <person name="Okoawo O."/>
            <person name="O'leary S."/>
            <person name="Omotosho B."/>
            <person name="O'neill K."/>
            <person name="Osman S."/>
            <person name="Parker S."/>
            <person name="Perrin D."/>
            <person name="Phunkhang P."/>
            <person name="Piqani B."/>
            <person name="Purcell S."/>
            <person name="Rachupka T."/>
            <person name="Ramasamy U."/>
            <person name="Rameau R."/>
            <person name="Ray V."/>
            <person name="Raymond C."/>
            <person name="Retta R."/>
            <person name="Richardson S."/>
            <person name="Rise C."/>
            <person name="Rodriguez J."/>
            <person name="Rogers J."/>
            <person name="Rogov P."/>
            <person name="Rutman M."/>
            <person name="Schupbach R."/>
            <person name="Seaman C."/>
            <person name="Settipalli S."/>
            <person name="Sharpe T."/>
            <person name="Sheridan J."/>
            <person name="Sherpa N."/>
            <person name="Shi J."/>
            <person name="Smirnov S."/>
            <person name="Smith C."/>
            <person name="Sougnez C."/>
            <person name="Spencer B."/>
            <person name="Stalker J."/>
            <person name="Stange-thomann N."/>
            <person name="Stavropoulos S."/>
            <person name="Stetson K."/>
            <person name="Stone C."/>
            <person name="Stone S."/>
            <person name="Stubbs M."/>
            <person name="Talamas J."/>
            <person name="Tchuinga P."/>
            <person name="Tenzing P."/>
            <person name="Tesfaye S."/>
            <person name="Theodore J."/>
            <person name="Thoulutsang Y."/>
            <person name="Topham K."/>
            <person name="Towey S."/>
            <person name="Tsamla T."/>
            <person name="Tsomo N."/>
            <person name="Vallee D."/>
            <person name="Vassiliev H."/>
            <person name="Venkataraman V."/>
            <person name="Vinson J."/>
            <person name="Vo A."/>
            <person name="Wade C."/>
            <person name="Wang S."/>
            <person name="Wangchuk T."/>
            <person name="Wangdi T."/>
            <person name="Whittaker C."/>
            <person name="Wilkinson J."/>
            <person name="Wu Y."/>
            <person name="Wyman D."/>
            <person name="Yadav S."/>
            <person name="Yang S."/>
            <person name="Yang X."/>
            <person name="Yeager S."/>
            <person name="Yee E."/>
            <person name="Young G."/>
            <person name="Zainoun J."/>
            <person name="Zembeck L."/>
            <person name="Zimmer A."/>
            <person name="Zody M."/>
            <person name="Lander E."/>
        </authorList>
    </citation>
    <scope>NUCLEOTIDE SEQUENCE [LARGE SCALE GENOMIC DNA]</scope>
</reference>
<evidence type="ECO:0000313" key="30">
    <source>
        <dbReference type="Proteomes" id="UP000007875"/>
    </source>
</evidence>
<dbReference type="SUPFAM" id="SSF49265">
    <property type="entry name" value="Fibronectin type III"/>
    <property type="match status" value="2"/>
</dbReference>
<dbReference type="OMA" id="GMQHIAA"/>
<feature type="domain" description="Protein kinase" evidence="26">
    <location>
        <begin position="658"/>
        <end position="933"/>
    </location>
</feature>
<dbReference type="PROSITE" id="PS50026">
    <property type="entry name" value="EGF_3"/>
    <property type="match status" value="1"/>
</dbReference>
<feature type="domain" description="Fibronectin type-III" evidence="28">
    <location>
        <begin position="263"/>
        <end position="360"/>
    </location>
</feature>
<keyword evidence="23" id="KW-0245">EGF-like domain</keyword>
<evidence type="ECO:0000256" key="16">
    <source>
        <dbReference type="ARBA" id="ARBA00023180"/>
    </source>
</evidence>
<comment type="catalytic activity">
    <reaction evidence="18">
        <text>L-tyrosyl-[protein] + ATP = O-phospho-L-tyrosyl-[protein] + ADP + H(+)</text>
        <dbReference type="Rhea" id="RHEA:10596"/>
        <dbReference type="Rhea" id="RHEA-COMP:10136"/>
        <dbReference type="Rhea" id="RHEA-COMP:20101"/>
        <dbReference type="ChEBI" id="CHEBI:15378"/>
        <dbReference type="ChEBI" id="CHEBI:30616"/>
        <dbReference type="ChEBI" id="CHEBI:46858"/>
        <dbReference type="ChEBI" id="CHEBI:61978"/>
        <dbReference type="ChEBI" id="CHEBI:456216"/>
        <dbReference type="EC" id="2.7.10.1"/>
    </reaction>
</comment>
<keyword evidence="30" id="KW-1185">Reference proteome</keyword>
<evidence type="ECO:0000259" key="27">
    <source>
        <dbReference type="PROSITE" id="PS50026"/>
    </source>
</evidence>
<evidence type="ECO:0000256" key="22">
    <source>
        <dbReference type="PIRSR" id="PIRSR000615-4"/>
    </source>
</evidence>
<evidence type="ECO:0000256" key="3">
    <source>
        <dbReference type="ARBA" id="ARBA00022475"/>
    </source>
</evidence>
<evidence type="ECO:0000256" key="11">
    <source>
        <dbReference type="ARBA" id="ARBA00022989"/>
    </source>
</evidence>
<evidence type="ECO:0000256" key="7">
    <source>
        <dbReference type="ARBA" id="ARBA00022737"/>
    </source>
</evidence>
<keyword evidence="16" id="KW-0325">Glycoprotein</keyword>
<evidence type="ECO:0000256" key="14">
    <source>
        <dbReference type="ARBA" id="ARBA00023157"/>
    </source>
</evidence>
<dbReference type="AlphaFoldDB" id="H2YM11"/>
<dbReference type="GO" id="GO:0004714">
    <property type="term" value="F:transmembrane receptor protein tyrosine kinase activity"/>
    <property type="evidence" value="ECO:0007669"/>
    <property type="project" value="UniProtKB-EC"/>
</dbReference>
<evidence type="ECO:0000256" key="19">
    <source>
        <dbReference type="PIRSR" id="PIRSR000615-1"/>
    </source>
</evidence>
<evidence type="ECO:0000256" key="20">
    <source>
        <dbReference type="PIRSR" id="PIRSR000615-2"/>
    </source>
</evidence>
<evidence type="ECO:0000256" key="10">
    <source>
        <dbReference type="ARBA" id="ARBA00022840"/>
    </source>
</evidence>
<keyword evidence="9" id="KW-0418">Kinase</keyword>
<proteinExistence type="predicted"/>
<dbReference type="Gene3D" id="2.170.300.10">
    <property type="entry name" value="Tie2 ligand-binding domain superfamily"/>
    <property type="match status" value="1"/>
</dbReference>
<feature type="active site" description="Proton acceptor" evidence="19">
    <location>
        <position position="792"/>
    </location>
</feature>
<protein>
    <recommendedName>
        <fullName evidence="2">receptor protein-tyrosine kinase</fullName>
        <ecNumber evidence="2">2.7.10.1</ecNumber>
    </recommendedName>
</protein>
<dbReference type="InterPro" id="IPR017441">
    <property type="entry name" value="Protein_kinase_ATP_BS"/>
</dbReference>
<dbReference type="PROSITE" id="PS00107">
    <property type="entry name" value="PROTEIN_KINASE_ATP"/>
    <property type="match status" value="1"/>
</dbReference>
<keyword evidence="6 25" id="KW-0812">Transmembrane</keyword>
<evidence type="ECO:0000256" key="1">
    <source>
        <dbReference type="ARBA" id="ARBA00004251"/>
    </source>
</evidence>
<evidence type="ECO:0000256" key="5">
    <source>
        <dbReference type="ARBA" id="ARBA00022679"/>
    </source>
</evidence>
<dbReference type="InterPro" id="IPR036179">
    <property type="entry name" value="Ig-like_dom_sf"/>
</dbReference>